<protein>
    <recommendedName>
        <fullName evidence="2">Myb/SANT-like domain-containing protein</fullName>
    </recommendedName>
</protein>
<evidence type="ECO:0000256" key="1">
    <source>
        <dbReference type="SAM" id="MobiDB-lite"/>
    </source>
</evidence>
<feature type="region of interest" description="Disordered" evidence="1">
    <location>
        <begin position="71"/>
        <end position="119"/>
    </location>
</feature>
<feature type="domain" description="Myb/SANT-like" evidence="2">
    <location>
        <begin position="1"/>
        <end position="59"/>
    </location>
</feature>
<evidence type="ECO:0000313" key="4">
    <source>
        <dbReference type="Proteomes" id="UP000593561"/>
    </source>
</evidence>
<dbReference type="Proteomes" id="UP000593561">
    <property type="component" value="Unassembled WGS sequence"/>
</dbReference>
<accession>A0A7J8RX00</accession>
<organism evidence="3 4">
    <name type="scientific">Gossypium davidsonii</name>
    <name type="common">Davidson's cotton</name>
    <name type="synonym">Gossypium klotzschianum subsp. davidsonii</name>
    <dbReference type="NCBI Taxonomy" id="34287"/>
    <lineage>
        <taxon>Eukaryota</taxon>
        <taxon>Viridiplantae</taxon>
        <taxon>Streptophyta</taxon>
        <taxon>Embryophyta</taxon>
        <taxon>Tracheophyta</taxon>
        <taxon>Spermatophyta</taxon>
        <taxon>Magnoliopsida</taxon>
        <taxon>eudicotyledons</taxon>
        <taxon>Gunneridae</taxon>
        <taxon>Pentapetalae</taxon>
        <taxon>rosids</taxon>
        <taxon>malvids</taxon>
        <taxon>Malvales</taxon>
        <taxon>Malvaceae</taxon>
        <taxon>Malvoideae</taxon>
        <taxon>Gossypium</taxon>
    </lineage>
</organism>
<gene>
    <name evidence="3" type="ORF">Godav_027464</name>
</gene>
<sequence>MCDDFYKKTSLKWDKEQLKNRYGVLRRQYVLVKSLPDRSEFSWNESTGVIIGTDEAWSDFTKHDYSAELGGQVPSSLPSLEPLSRIQEESSSSSEEVEDVADDPDAVQPSASGLISSRKRGRRGIDDAIAAAILEMAAASKLRTAAVKQHNARYSIPSCIKELDEIEGLEERVYFAAVELFNNPNAREIFLSLKGDKRLTWLHCKCVAPSNALEILYFRHGKRAIMCFLTVS</sequence>
<dbReference type="PANTHER" id="PTHR47584:SF9">
    <property type="entry name" value="L10-INTERACTING MYB DOMAIN-CONTAINING PROTEIN-LIKE"/>
    <property type="match status" value="1"/>
</dbReference>
<comment type="caution">
    <text evidence="3">The sequence shown here is derived from an EMBL/GenBank/DDBJ whole genome shotgun (WGS) entry which is preliminary data.</text>
</comment>
<keyword evidence="4" id="KW-1185">Reference proteome</keyword>
<dbReference type="InterPro" id="IPR024752">
    <property type="entry name" value="Myb/SANT-like_dom"/>
</dbReference>
<dbReference type="PANTHER" id="PTHR47584">
    <property type="match status" value="1"/>
</dbReference>
<dbReference type="InterPro" id="IPR045026">
    <property type="entry name" value="LIMYB"/>
</dbReference>
<proteinExistence type="predicted"/>
<dbReference type="EMBL" id="JABFAC010000007">
    <property type="protein sequence ID" value="MBA0618070.1"/>
    <property type="molecule type" value="Genomic_DNA"/>
</dbReference>
<evidence type="ECO:0000259" key="2">
    <source>
        <dbReference type="Pfam" id="PF12776"/>
    </source>
</evidence>
<feature type="compositionally biased region" description="Acidic residues" evidence="1">
    <location>
        <begin position="95"/>
        <end position="105"/>
    </location>
</feature>
<dbReference type="AlphaFoldDB" id="A0A7J8RX00"/>
<feature type="compositionally biased region" description="Low complexity" evidence="1">
    <location>
        <begin position="74"/>
        <end position="94"/>
    </location>
</feature>
<reference evidence="3 4" key="1">
    <citation type="journal article" date="2019" name="Genome Biol. Evol.">
        <title>Insights into the evolution of the New World diploid cottons (Gossypium, subgenus Houzingenia) based on genome sequencing.</title>
        <authorList>
            <person name="Grover C.E."/>
            <person name="Arick M.A. 2nd"/>
            <person name="Thrash A."/>
            <person name="Conover J.L."/>
            <person name="Sanders W.S."/>
            <person name="Peterson D.G."/>
            <person name="Frelichowski J.E."/>
            <person name="Scheffler J.A."/>
            <person name="Scheffler B.E."/>
            <person name="Wendel J.F."/>
        </authorList>
    </citation>
    <scope>NUCLEOTIDE SEQUENCE [LARGE SCALE GENOMIC DNA]</scope>
    <source>
        <strain evidence="3">27</strain>
        <tissue evidence="3">Leaf</tissue>
    </source>
</reference>
<evidence type="ECO:0000313" key="3">
    <source>
        <dbReference type="EMBL" id="MBA0618070.1"/>
    </source>
</evidence>
<name>A0A7J8RX00_GOSDV</name>
<dbReference type="Pfam" id="PF12776">
    <property type="entry name" value="Myb_DNA-bind_3"/>
    <property type="match status" value="1"/>
</dbReference>